<dbReference type="EMBL" id="CP026520">
    <property type="protein sequence ID" value="QAV16342.1"/>
    <property type="molecule type" value="Genomic_DNA"/>
</dbReference>
<dbReference type="RefSeq" id="WP_042231460.1">
    <property type="nucleotide sequence ID" value="NZ_CP026520.1"/>
</dbReference>
<evidence type="ECO:0000313" key="2">
    <source>
        <dbReference type="EMBL" id="MCY9597296.1"/>
    </source>
</evidence>
<reference evidence="2 5" key="2">
    <citation type="submission" date="2022-05" db="EMBL/GenBank/DDBJ databases">
        <title>Genome Sequencing of Bee-Associated Microbes.</title>
        <authorList>
            <person name="Dunlap C."/>
        </authorList>
    </citation>
    <scope>NUCLEOTIDE SEQUENCE [LARGE SCALE GENOMIC DNA]</scope>
    <source>
        <strain evidence="2 5">NRRL B-23120</strain>
    </source>
</reference>
<keyword evidence="1" id="KW-1133">Transmembrane helix</keyword>
<feature type="transmembrane region" description="Helical" evidence="1">
    <location>
        <begin position="487"/>
        <end position="510"/>
    </location>
</feature>
<dbReference type="KEGG" id="pchi:PC41400_00955"/>
<evidence type="ECO:0000313" key="4">
    <source>
        <dbReference type="Proteomes" id="UP000288943"/>
    </source>
</evidence>
<evidence type="ECO:0008006" key="6">
    <source>
        <dbReference type="Google" id="ProtNLM"/>
    </source>
</evidence>
<evidence type="ECO:0000256" key="1">
    <source>
        <dbReference type="SAM" id="Phobius"/>
    </source>
</evidence>
<dbReference type="OrthoDB" id="1779709at2"/>
<keyword evidence="5" id="KW-1185">Reference proteome</keyword>
<evidence type="ECO:0000313" key="5">
    <source>
        <dbReference type="Proteomes" id="UP001527202"/>
    </source>
</evidence>
<dbReference type="GeneID" id="95373384"/>
<sequence length="516" mass="56509">MRSIQAYKISLPRLFLLVLLLIPLPHASAAGSQPVKVLLLYDSLAKGTPREGNVTVLQQLLASYRTQVTVSSIDRYKQGTMQAYTNVVTVVNDGDIRISNRAYLDDLSAYPGAYLHVGYQLPAQTRDKLSAATETVSRDTAEIAADKRTQADIPVRDIEVLTQTGGSTYGTITLSGSGRKAPFSAEAGGTAYVPYFQKGNLSELAMATVLKKWLGIEENGQAYVVLKEIYPFSDLNLLEETADRLYGAGIPFVISIRPVFGNTDFPAMKRYEEALKYVQTRNGSILVNAPVVLDGVSREGGTLREKMNWFIAVLAKNGVAPLGVGTEMYWAYDKEYAKSGLGFFDSAVLFPDVKTLYIDPSDTSKPFASAPYSMPMSFLRQFGAADRSVPVFPMDTAVVYDFFGSKEEMEEAVGTLGSSGIPFADYKYGSHEVKAGDTLVASSRGTVTINGSPVNTEYTPQKISADYEYEKKQQQSLAGAFSVQNRIFIIIIVVSLVVFGGLIVVGYRLYRKKYLK</sequence>
<dbReference type="Proteomes" id="UP000288943">
    <property type="component" value="Chromosome"/>
</dbReference>
<keyword evidence="1" id="KW-0812">Transmembrane</keyword>
<reference evidence="3 4" key="1">
    <citation type="submission" date="2018-01" db="EMBL/GenBank/DDBJ databases">
        <title>The whole genome sequencing and assembly of Paenibacillus chitinolyticus KCCM 41400 strain.</title>
        <authorList>
            <person name="Kim J.-Y."/>
            <person name="Park M.-K."/>
            <person name="Lee Y.-J."/>
            <person name="Yi H."/>
            <person name="Bahn Y.-S."/>
            <person name="Kim J.F."/>
            <person name="Lee D.-W."/>
        </authorList>
    </citation>
    <scope>NUCLEOTIDE SEQUENCE [LARGE SCALE GENOMIC DNA]</scope>
    <source>
        <strain evidence="3 4">KCCM 41400</strain>
    </source>
</reference>
<dbReference type="AlphaFoldDB" id="A0A410WPT1"/>
<accession>A0A410WPT1</accession>
<proteinExistence type="predicted"/>
<gene>
    <name evidence="2" type="ORF">M5X16_16165</name>
    <name evidence="3" type="ORF">PC41400_00955</name>
</gene>
<dbReference type="Proteomes" id="UP001527202">
    <property type="component" value="Unassembled WGS sequence"/>
</dbReference>
<evidence type="ECO:0000313" key="3">
    <source>
        <dbReference type="EMBL" id="QAV16342.1"/>
    </source>
</evidence>
<name>A0A410WPT1_9BACL</name>
<dbReference type="EMBL" id="JAMDMJ010000018">
    <property type="protein sequence ID" value="MCY9597296.1"/>
    <property type="molecule type" value="Genomic_DNA"/>
</dbReference>
<organism evidence="3 4">
    <name type="scientific">Paenibacillus chitinolyticus</name>
    <dbReference type="NCBI Taxonomy" id="79263"/>
    <lineage>
        <taxon>Bacteria</taxon>
        <taxon>Bacillati</taxon>
        <taxon>Bacillota</taxon>
        <taxon>Bacilli</taxon>
        <taxon>Bacillales</taxon>
        <taxon>Paenibacillaceae</taxon>
        <taxon>Paenibacillus</taxon>
    </lineage>
</organism>
<protein>
    <recommendedName>
        <fullName evidence="6">DUF2334 domain-containing protein</fullName>
    </recommendedName>
</protein>
<keyword evidence="1" id="KW-0472">Membrane</keyword>